<dbReference type="PANTHER" id="PTHR42745">
    <property type="match status" value="1"/>
</dbReference>
<evidence type="ECO:0000259" key="9">
    <source>
        <dbReference type="PROSITE" id="PS51464"/>
    </source>
</evidence>
<dbReference type="FunFam" id="3.40.50.10490:FF:000011">
    <property type="entry name" value="Arabinose 5-phosphate isomerase"/>
    <property type="match status" value="1"/>
</dbReference>
<dbReference type="Gene3D" id="3.10.580.10">
    <property type="entry name" value="CBS-domain"/>
    <property type="match status" value="1"/>
</dbReference>
<comment type="caution">
    <text evidence="10">The sequence shown here is derived from an EMBL/GenBank/DDBJ whole genome shotgun (WGS) entry which is preliminary data.</text>
</comment>
<name>A0A7C9UUK4_9PROT</name>
<keyword evidence="3 7" id="KW-0129">CBS domain</keyword>
<dbReference type="Gene3D" id="3.40.50.10490">
    <property type="entry name" value="Glucose-6-phosphate isomerase like protein, domain 1"/>
    <property type="match status" value="1"/>
</dbReference>
<dbReference type="GO" id="GO:0097367">
    <property type="term" value="F:carbohydrate derivative binding"/>
    <property type="evidence" value="ECO:0007669"/>
    <property type="project" value="InterPro"/>
</dbReference>
<dbReference type="PANTHER" id="PTHR42745:SF1">
    <property type="entry name" value="ARABINOSE 5-PHOSPHATE ISOMERASE KDSD"/>
    <property type="match status" value="1"/>
</dbReference>
<dbReference type="PROSITE" id="PS51371">
    <property type="entry name" value="CBS"/>
    <property type="match status" value="2"/>
</dbReference>
<evidence type="ECO:0000313" key="10">
    <source>
        <dbReference type="EMBL" id="NFV80947.1"/>
    </source>
</evidence>
<evidence type="ECO:0000259" key="8">
    <source>
        <dbReference type="PROSITE" id="PS51371"/>
    </source>
</evidence>
<dbReference type="InterPro" id="IPR050986">
    <property type="entry name" value="GutQ/KpsF_isomerases"/>
</dbReference>
<dbReference type="SUPFAM" id="SSF54631">
    <property type="entry name" value="CBS-domain pair"/>
    <property type="match status" value="1"/>
</dbReference>
<evidence type="ECO:0000256" key="7">
    <source>
        <dbReference type="PROSITE-ProRule" id="PRU00703"/>
    </source>
</evidence>
<dbReference type="Proteomes" id="UP000480684">
    <property type="component" value="Unassembled WGS sequence"/>
</dbReference>
<evidence type="ECO:0000313" key="11">
    <source>
        <dbReference type="Proteomes" id="UP000480684"/>
    </source>
</evidence>
<feature type="site" description="Catalytically relevant" evidence="6">
    <location>
        <position position="66"/>
    </location>
</feature>
<accession>A0A7C9UUK4</accession>
<dbReference type="GO" id="GO:0019146">
    <property type="term" value="F:arabinose-5-phosphate isomerase activity"/>
    <property type="evidence" value="ECO:0007669"/>
    <property type="project" value="UniProtKB-ARBA"/>
</dbReference>
<dbReference type="InterPro" id="IPR001347">
    <property type="entry name" value="SIS_dom"/>
</dbReference>
<evidence type="ECO:0000256" key="3">
    <source>
        <dbReference type="ARBA" id="ARBA00023122"/>
    </source>
</evidence>
<evidence type="ECO:0000256" key="4">
    <source>
        <dbReference type="PIRNR" id="PIRNR004692"/>
    </source>
</evidence>
<dbReference type="InterPro" id="IPR046348">
    <property type="entry name" value="SIS_dom_sf"/>
</dbReference>
<sequence>MTVAAPEAENAAPDTLSPDILSARRVLAAEAAALDALAESLDGPFVAALDALAGASGRVVVTGMGKSGHVARKIAATLASTGTPAFFVHPGEASHGDLGMIMPGDAVVALSNSGETPELGDIIAYTRRFEIPLVAITSREGSTLAQAADVGLILPRVAEACPMGLAPTTSTTLMLALGDALAVALLERNNFTPADFQVFHPGGKLGQRLLKAADLMHGGDAVPLVAPDAAMSEVLLVMTEKRMGCAGVVEAGRLAGIITDGDLRRHMSAGLLGCSAAEVMTRAPKTVSPTMLAAEALRIMNSKAITTLFVVDDGRPLGVLHVHDLLRSGVA</sequence>
<evidence type="ECO:0000256" key="5">
    <source>
        <dbReference type="PIRSR" id="PIRSR004692-2"/>
    </source>
</evidence>
<dbReference type="CDD" id="cd04604">
    <property type="entry name" value="CBS_pair_SIS_assoc"/>
    <property type="match status" value="1"/>
</dbReference>
<evidence type="ECO:0000256" key="1">
    <source>
        <dbReference type="ARBA" id="ARBA00008165"/>
    </source>
</evidence>
<keyword evidence="2" id="KW-0677">Repeat</keyword>
<comment type="similarity">
    <text evidence="1 4">Belongs to the SIS family. GutQ/KpsF subfamily.</text>
</comment>
<dbReference type="PIRSF" id="PIRSF004692">
    <property type="entry name" value="KdsD_KpsF"/>
    <property type="match status" value="1"/>
</dbReference>
<evidence type="ECO:0000256" key="6">
    <source>
        <dbReference type="PIRSR" id="PIRSR004692-3"/>
    </source>
</evidence>
<dbReference type="InterPro" id="IPR046342">
    <property type="entry name" value="CBS_dom_sf"/>
</dbReference>
<dbReference type="GO" id="GO:0005975">
    <property type="term" value="P:carbohydrate metabolic process"/>
    <property type="evidence" value="ECO:0007669"/>
    <property type="project" value="InterPro"/>
</dbReference>
<dbReference type="RefSeq" id="WP_163680073.1">
    <property type="nucleotide sequence ID" value="NZ_JAAIYP010000038.1"/>
</dbReference>
<feature type="binding site" evidence="5">
    <location>
        <position position="89"/>
    </location>
    <ligand>
        <name>Zn(2+)</name>
        <dbReference type="ChEBI" id="CHEBI:29105"/>
    </ligand>
</feature>
<dbReference type="SMART" id="SM00116">
    <property type="entry name" value="CBS"/>
    <property type="match status" value="2"/>
</dbReference>
<proteinExistence type="inferred from homology"/>
<dbReference type="Pfam" id="PF00571">
    <property type="entry name" value="CBS"/>
    <property type="match status" value="2"/>
</dbReference>
<dbReference type="InterPro" id="IPR035474">
    <property type="entry name" value="SIS_Kpsf"/>
</dbReference>
<dbReference type="InterPro" id="IPR004800">
    <property type="entry name" value="KdsD/KpsF-type"/>
</dbReference>
<keyword evidence="5" id="KW-0479">Metal-binding</keyword>
<keyword evidence="5" id="KW-0862">Zinc</keyword>
<organism evidence="10 11">
    <name type="scientific">Magnetospirillum aberrantis SpK</name>
    <dbReference type="NCBI Taxonomy" id="908842"/>
    <lineage>
        <taxon>Bacteria</taxon>
        <taxon>Pseudomonadati</taxon>
        <taxon>Pseudomonadota</taxon>
        <taxon>Alphaproteobacteria</taxon>
        <taxon>Rhodospirillales</taxon>
        <taxon>Rhodospirillaceae</taxon>
        <taxon>Magnetospirillum</taxon>
    </lineage>
</organism>
<dbReference type="GO" id="GO:1901135">
    <property type="term" value="P:carbohydrate derivative metabolic process"/>
    <property type="evidence" value="ECO:0007669"/>
    <property type="project" value="InterPro"/>
</dbReference>
<feature type="domain" description="CBS" evidence="8">
    <location>
        <begin position="280"/>
        <end position="331"/>
    </location>
</feature>
<dbReference type="EMBL" id="JAAIYP010000038">
    <property type="protein sequence ID" value="NFV80947.1"/>
    <property type="molecule type" value="Genomic_DNA"/>
</dbReference>
<feature type="domain" description="SIS" evidence="9">
    <location>
        <begin position="48"/>
        <end position="191"/>
    </location>
</feature>
<dbReference type="Pfam" id="PF01380">
    <property type="entry name" value="SIS"/>
    <property type="match status" value="1"/>
</dbReference>
<dbReference type="AlphaFoldDB" id="A0A7C9UUK4"/>
<keyword evidence="10" id="KW-0413">Isomerase</keyword>
<evidence type="ECO:0000256" key="2">
    <source>
        <dbReference type="ARBA" id="ARBA00022737"/>
    </source>
</evidence>
<feature type="site" description="Catalytically relevant" evidence="6">
    <location>
        <position position="200"/>
    </location>
</feature>
<feature type="site" description="Catalytically relevant" evidence="6">
    <location>
        <position position="118"/>
    </location>
</feature>
<protein>
    <submittedName>
        <fullName evidence="10">KpsF/GutQ family sugar-phosphate isomerase</fullName>
    </submittedName>
</protein>
<dbReference type="InterPro" id="IPR000644">
    <property type="entry name" value="CBS_dom"/>
</dbReference>
<gene>
    <name evidence="10" type="ORF">G4223_12575</name>
</gene>
<dbReference type="GO" id="GO:0046872">
    <property type="term" value="F:metal ion binding"/>
    <property type="evidence" value="ECO:0007669"/>
    <property type="project" value="UniProtKB-KW"/>
</dbReference>
<feature type="site" description="Catalytically relevant" evidence="6">
    <location>
        <position position="159"/>
    </location>
</feature>
<dbReference type="CDD" id="cd05014">
    <property type="entry name" value="SIS_Kpsf"/>
    <property type="match status" value="1"/>
</dbReference>
<feature type="domain" description="CBS" evidence="8">
    <location>
        <begin position="216"/>
        <end position="273"/>
    </location>
</feature>
<keyword evidence="11" id="KW-1185">Reference proteome</keyword>
<reference evidence="10 11" key="1">
    <citation type="submission" date="2020-02" db="EMBL/GenBank/DDBJ databases">
        <authorList>
            <person name="Dziuba M."/>
            <person name="Kuznetsov B."/>
            <person name="Mardanov A."/>
            <person name="Ravin N."/>
            <person name="Grouzdev D."/>
        </authorList>
    </citation>
    <scope>NUCLEOTIDE SEQUENCE [LARGE SCALE GENOMIC DNA]</scope>
    <source>
        <strain evidence="10 11">SpK</strain>
    </source>
</reference>
<dbReference type="NCBIfam" id="TIGR00393">
    <property type="entry name" value="kpsF"/>
    <property type="match status" value="1"/>
</dbReference>
<dbReference type="SUPFAM" id="SSF53697">
    <property type="entry name" value="SIS domain"/>
    <property type="match status" value="1"/>
</dbReference>
<dbReference type="PROSITE" id="PS51464">
    <property type="entry name" value="SIS"/>
    <property type="match status" value="1"/>
</dbReference>